<dbReference type="GO" id="GO:0032259">
    <property type="term" value="P:methylation"/>
    <property type="evidence" value="ECO:0007669"/>
    <property type="project" value="UniProtKB-KW"/>
</dbReference>
<dbReference type="AlphaFoldDB" id="A0A9X3S2K6"/>
<dbReference type="Proteomes" id="UP001149140">
    <property type="component" value="Unassembled WGS sequence"/>
</dbReference>
<dbReference type="Pfam" id="PF08241">
    <property type="entry name" value="Methyltransf_11"/>
    <property type="match status" value="1"/>
</dbReference>
<protein>
    <submittedName>
        <fullName evidence="2">Class I SAM-dependent methyltransferase</fullName>
    </submittedName>
</protein>
<proteinExistence type="predicted"/>
<gene>
    <name evidence="2" type="ORF">OM076_30965</name>
</gene>
<organism evidence="2 3">
    <name type="scientific">Solirubrobacter ginsenosidimutans</name>
    <dbReference type="NCBI Taxonomy" id="490573"/>
    <lineage>
        <taxon>Bacteria</taxon>
        <taxon>Bacillati</taxon>
        <taxon>Actinomycetota</taxon>
        <taxon>Thermoleophilia</taxon>
        <taxon>Solirubrobacterales</taxon>
        <taxon>Solirubrobacteraceae</taxon>
        <taxon>Solirubrobacter</taxon>
    </lineage>
</organism>
<accession>A0A9X3S2K6</accession>
<keyword evidence="2" id="KW-0489">Methyltransferase</keyword>
<dbReference type="InterPro" id="IPR029063">
    <property type="entry name" value="SAM-dependent_MTases_sf"/>
</dbReference>
<dbReference type="GO" id="GO:0008757">
    <property type="term" value="F:S-adenosylmethionine-dependent methyltransferase activity"/>
    <property type="evidence" value="ECO:0007669"/>
    <property type="project" value="InterPro"/>
</dbReference>
<dbReference type="Gene3D" id="3.40.50.150">
    <property type="entry name" value="Vaccinia Virus protein VP39"/>
    <property type="match status" value="1"/>
</dbReference>
<name>A0A9X3S2K6_9ACTN</name>
<dbReference type="SUPFAM" id="SSF53335">
    <property type="entry name" value="S-adenosyl-L-methionine-dependent methyltransferases"/>
    <property type="match status" value="1"/>
</dbReference>
<reference evidence="2" key="1">
    <citation type="submission" date="2022-10" db="EMBL/GenBank/DDBJ databases">
        <title>The WGS of Solirubrobacter ginsenosidimutans DSM 21036.</title>
        <authorList>
            <person name="Jiang Z."/>
        </authorList>
    </citation>
    <scope>NUCLEOTIDE SEQUENCE</scope>
    <source>
        <strain evidence="2">DSM 21036</strain>
    </source>
</reference>
<keyword evidence="3" id="KW-1185">Reference proteome</keyword>
<dbReference type="EMBL" id="JAPDOD010000037">
    <property type="protein sequence ID" value="MDA0164730.1"/>
    <property type="molecule type" value="Genomic_DNA"/>
</dbReference>
<evidence type="ECO:0000259" key="1">
    <source>
        <dbReference type="Pfam" id="PF08241"/>
    </source>
</evidence>
<dbReference type="RefSeq" id="WP_270043980.1">
    <property type="nucleotide sequence ID" value="NZ_JAPDOD010000037.1"/>
</dbReference>
<dbReference type="CDD" id="cd02440">
    <property type="entry name" value="AdoMet_MTases"/>
    <property type="match status" value="1"/>
</dbReference>
<evidence type="ECO:0000313" key="3">
    <source>
        <dbReference type="Proteomes" id="UP001149140"/>
    </source>
</evidence>
<sequence>MSREFGSDRGRPIDRFYIERFLDRHRDDVRGRVLEVAEATYTGWYGDDAVTASDVLYAAAGEPGATVVGDLTTGEGIPPGAYDCFICTQTLQFIYDVKAAIAGTRNLLAPGGVLLCTVPALSQTSRLDRERWGDWWRFTSGSVQRLLADVYGAENVTVAAHGNAYVAASFLYGLAAEELDPAMRERDDDEYEVVITARAVRAS</sequence>
<evidence type="ECO:0000313" key="2">
    <source>
        <dbReference type="EMBL" id="MDA0164730.1"/>
    </source>
</evidence>
<feature type="domain" description="Methyltransferase type 11" evidence="1">
    <location>
        <begin position="65"/>
        <end position="116"/>
    </location>
</feature>
<comment type="caution">
    <text evidence="2">The sequence shown here is derived from an EMBL/GenBank/DDBJ whole genome shotgun (WGS) entry which is preliminary data.</text>
</comment>
<dbReference type="InterPro" id="IPR013216">
    <property type="entry name" value="Methyltransf_11"/>
</dbReference>
<keyword evidence="2" id="KW-0808">Transferase</keyword>